<feature type="compositionally biased region" description="Basic and acidic residues" evidence="1">
    <location>
        <begin position="220"/>
        <end position="238"/>
    </location>
</feature>
<feature type="compositionally biased region" description="Basic and acidic residues" evidence="1">
    <location>
        <begin position="260"/>
        <end position="270"/>
    </location>
</feature>
<feature type="compositionally biased region" description="Polar residues" evidence="1">
    <location>
        <begin position="107"/>
        <end position="132"/>
    </location>
</feature>
<feature type="compositionally biased region" description="Polar residues" evidence="1">
    <location>
        <begin position="69"/>
        <end position="90"/>
    </location>
</feature>
<dbReference type="Proteomes" id="UP000015241">
    <property type="component" value="Unassembled WGS sequence"/>
</dbReference>
<feature type="compositionally biased region" description="Polar residues" evidence="1">
    <location>
        <begin position="34"/>
        <end position="49"/>
    </location>
</feature>
<organism evidence="2 3">
    <name type="scientific">Fomitopsis schrenkii</name>
    <name type="common">Brown rot fungus</name>
    <dbReference type="NCBI Taxonomy" id="2126942"/>
    <lineage>
        <taxon>Eukaryota</taxon>
        <taxon>Fungi</taxon>
        <taxon>Dikarya</taxon>
        <taxon>Basidiomycota</taxon>
        <taxon>Agaricomycotina</taxon>
        <taxon>Agaricomycetes</taxon>
        <taxon>Polyporales</taxon>
        <taxon>Fomitopsis</taxon>
    </lineage>
</organism>
<feature type="compositionally biased region" description="Low complexity" evidence="1">
    <location>
        <begin position="246"/>
        <end position="259"/>
    </location>
</feature>
<feature type="region of interest" description="Disordered" evidence="1">
    <location>
        <begin position="1"/>
        <end position="303"/>
    </location>
</feature>
<protein>
    <submittedName>
        <fullName evidence="2">Uncharacterized protein</fullName>
    </submittedName>
</protein>
<feature type="compositionally biased region" description="Basic residues" evidence="1">
    <location>
        <begin position="133"/>
        <end position="154"/>
    </location>
</feature>
<name>S8DL66_FOMSC</name>
<dbReference type="EMBL" id="KE504239">
    <property type="protein sequence ID" value="EPS94266.1"/>
    <property type="molecule type" value="Genomic_DNA"/>
</dbReference>
<dbReference type="InParanoid" id="S8DL66"/>
<reference evidence="2 3" key="1">
    <citation type="journal article" date="2012" name="Science">
        <title>The Paleozoic origin of enzymatic lignin decomposition reconstructed from 31 fungal genomes.</title>
        <authorList>
            <person name="Floudas D."/>
            <person name="Binder M."/>
            <person name="Riley R."/>
            <person name="Barry K."/>
            <person name="Blanchette R.A."/>
            <person name="Henrissat B."/>
            <person name="Martinez A.T."/>
            <person name="Otillar R."/>
            <person name="Spatafora J.W."/>
            <person name="Yadav J.S."/>
            <person name="Aerts A."/>
            <person name="Benoit I."/>
            <person name="Boyd A."/>
            <person name="Carlson A."/>
            <person name="Copeland A."/>
            <person name="Coutinho P.M."/>
            <person name="de Vries R.P."/>
            <person name="Ferreira P."/>
            <person name="Findley K."/>
            <person name="Foster B."/>
            <person name="Gaskell J."/>
            <person name="Glotzer D."/>
            <person name="Gorecki P."/>
            <person name="Heitman J."/>
            <person name="Hesse C."/>
            <person name="Hori C."/>
            <person name="Igarashi K."/>
            <person name="Jurgens J.A."/>
            <person name="Kallen N."/>
            <person name="Kersten P."/>
            <person name="Kohler A."/>
            <person name="Kuees U."/>
            <person name="Kumar T.K.A."/>
            <person name="Kuo A."/>
            <person name="LaButti K."/>
            <person name="Larrondo L.F."/>
            <person name="Lindquist E."/>
            <person name="Ling A."/>
            <person name="Lombard V."/>
            <person name="Lucas S."/>
            <person name="Lundell T."/>
            <person name="Martin R."/>
            <person name="McLaughlin D.J."/>
            <person name="Morgenstern I."/>
            <person name="Morin E."/>
            <person name="Murat C."/>
            <person name="Nagy L.G."/>
            <person name="Nolan M."/>
            <person name="Ohm R.A."/>
            <person name="Patyshakuliyeva A."/>
            <person name="Rokas A."/>
            <person name="Ruiz-Duenas F.J."/>
            <person name="Sabat G."/>
            <person name="Salamov A."/>
            <person name="Samejima M."/>
            <person name="Schmutz J."/>
            <person name="Slot J.C."/>
            <person name="St John F."/>
            <person name="Stenlid J."/>
            <person name="Sun H."/>
            <person name="Sun S."/>
            <person name="Syed K."/>
            <person name="Tsang A."/>
            <person name="Wiebenga A."/>
            <person name="Young D."/>
            <person name="Pisabarro A."/>
            <person name="Eastwood D.C."/>
            <person name="Martin F."/>
            <person name="Cullen D."/>
            <person name="Grigoriev I.V."/>
            <person name="Hibbett D.S."/>
        </authorList>
    </citation>
    <scope>NUCLEOTIDE SEQUENCE</scope>
    <source>
        <strain evidence="3">FP-58527</strain>
    </source>
</reference>
<feature type="compositionally biased region" description="Polar residues" evidence="1">
    <location>
        <begin position="271"/>
        <end position="282"/>
    </location>
</feature>
<evidence type="ECO:0000313" key="2">
    <source>
        <dbReference type="EMBL" id="EPS94266.1"/>
    </source>
</evidence>
<proteinExistence type="predicted"/>
<dbReference type="HOGENOM" id="CLU_918398_0_0_1"/>
<accession>S8DL66</accession>
<evidence type="ECO:0000256" key="1">
    <source>
        <dbReference type="SAM" id="MobiDB-lite"/>
    </source>
</evidence>
<evidence type="ECO:0000313" key="3">
    <source>
        <dbReference type="Proteomes" id="UP000015241"/>
    </source>
</evidence>
<sequence length="303" mass="33927">MRNAKPTTARAQHLRKNPRSQDKGSRPKNGEAPGNQTGTAHAGASDTTNSGRGTKKKQQTTRATTSAQPDGQHQSHAQQHRNNTLWQRDAQNIPMLPHAPRRERSTIKQNTIDPEANSGENPTNNIGYNISTTRKKSHHPTEAKKHRHTRRKDGHIKQPCTNQGTTQSRKARKTDHQNSTKAHSRLQKGHPRIDESNQPTQQSRHIPKAGQPYVPGAPQKDARNRSRENTNHGKEYPRRPRRTKTEPTITTPITQITQRKPPEAGKKHQALENNGTATSAAPKQNDKKNPRIRKTQPPNAKAT</sequence>
<feature type="compositionally biased region" description="Polar residues" evidence="1">
    <location>
        <begin position="159"/>
        <end position="168"/>
    </location>
</feature>
<dbReference type="AlphaFoldDB" id="S8DL66"/>
<keyword evidence="3" id="KW-1185">Reference proteome</keyword>
<feature type="compositionally biased region" description="Basic and acidic residues" evidence="1">
    <location>
        <begin position="19"/>
        <end position="29"/>
    </location>
</feature>
<feature type="compositionally biased region" description="Polar residues" evidence="1">
    <location>
        <begin position="1"/>
        <end position="10"/>
    </location>
</feature>
<gene>
    <name evidence="2" type="ORF">FOMPIDRAFT_1020163</name>
</gene>